<dbReference type="Gene3D" id="3.40.50.1010">
    <property type="entry name" value="5'-nuclease"/>
    <property type="match status" value="1"/>
</dbReference>
<sequence length="220" mass="25340">MKKVAIIVDGQFLLHRIRDAQSSKQYPNLEDQYNFLTNLIDSNDEELFRIFYYQGSPNKQTVDTPISRKKINFSESQINKYSTNLINELSKKDLVAMRLGDTFFRGWKLKNPVLDKIRKGIIKDTSKLTDDDFTPDFQQKGVDIKIGLDVAWLSNNNIVDRIYMVTGDADFVPALKQARREGIQIKLVKIGTKKISDDLLKHSDFVLDLSNHDVLNKISK</sequence>
<protein>
    <recommendedName>
        <fullName evidence="1">NYN domain-containing protein</fullName>
    </recommendedName>
</protein>
<keyword evidence="3" id="KW-1185">Reference proteome</keyword>
<dbReference type="InterPro" id="IPR047140">
    <property type="entry name" value="LabA"/>
</dbReference>
<dbReference type="InterPro" id="IPR021139">
    <property type="entry name" value="NYN"/>
</dbReference>
<evidence type="ECO:0000313" key="3">
    <source>
        <dbReference type="Proteomes" id="UP000274772"/>
    </source>
</evidence>
<feature type="domain" description="NYN" evidence="1">
    <location>
        <begin position="137"/>
        <end position="204"/>
    </location>
</feature>
<proteinExistence type="predicted"/>
<evidence type="ECO:0000259" key="1">
    <source>
        <dbReference type="Pfam" id="PF01936"/>
    </source>
</evidence>
<name>A0ABM7FW18_9STAP</name>
<dbReference type="CDD" id="cd18722">
    <property type="entry name" value="PIN_NicB-like"/>
    <property type="match status" value="1"/>
</dbReference>
<dbReference type="RefSeq" id="WP_001663086.1">
    <property type="nucleotide sequence ID" value="NZ_AP018586.1"/>
</dbReference>
<evidence type="ECO:0000313" key="2">
    <source>
        <dbReference type="EMBL" id="BBD93567.1"/>
    </source>
</evidence>
<accession>A0ABM7FW18</accession>
<dbReference type="Pfam" id="PF01936">
    <property type="entry name" value="NYN"/>
    <property type="match status" value="1"/>
</dbReference>
<reference evidence="2 3" key="1">
    <citation type="submission" date="2018-05" db="EMBL/GenBank/DDBJ databases">
        <title>Complete genome sequencing of three human clinical isolates of Staphylococcus caprae reveals virulence factors similar to those of S. epidermidis and S. capitis.</title>
        <authorList>
            <person name="Watanabe S."/>
            <person name="Cui L."/>
        </authorList>
    </citation>
    <scope>NUCLEOTIDE SEQUENCE [LARGE SCALE GENOMIC DNA]</scope>
    <source>
        <strain evidence="2 3">JMUB590</strain>
    </source>
</reference>
<dbReference type="Proteomes" id="UP000274772">
    <property type="component" value="Chromosome"/>
</dbReference>
<dbReference type="EMBL" id="AP018586">
    <property type="protein sequence ID" value="BBD93567.1"/>
    <property type="molecule type" value="Genomic_DNA"/>
</dbReference>
<gene>
    <name evidence="2" type="ORF">JMUB590_2530</name>
</gene>
<dbReference type="PANTHER" id="PTHR35458:SF8">
    <property type="entry name" value="SLR0650 PROTEIN"/>
    <property type="match status" value="1"/>
</dbReference>
<organism evidence="2 3">
    <name type="scientific">Staphylococcus caprae</name>
    <dbReference type="NCBI Taxonomy" id="29380"/>
    <lineage>
        <taxon>Bacteria</taxon>
        <taxon>Bacillati</taxon>
        <taxon>Bacillota</taxon>
        <taxon>Bacilli</taxon>
        <taxon>Bacillales</taxon>
        <taxon>Staphylococcaceae</taxon>
        <taxon>Staphylococcus</taxon>
    </lineage>
</organism>
<dbReference type="PANTHER" id="PTHR35458">
    <property type="entry name" value="SLR0755 PROTEIN"/>
    <property type="match status" value="1"/>
</dbReference>